<sequence>MEDKFDSIQELYENIRRGGEVEFTYDGKKYSITHSEINSEEKIYVMEQNNYDSLIIFYSAEEIGKYCIGTKRLEDIATKVQVTFRCF</sequence>
<keyword evidence="2" id="KW-1185">Reference proteome</keyword>
<protein>
    <submittedName>
        <fullName evidence="1">Uncharacterized protein</fullName>
    </submittedName>
</protein>
<dbReference type="Proteomes" id="UP000463883">
    <property type="component" value="Chromosome"/>
</dbReference>
<dbReference type="EMBL" id="CP047591">
    <property type="protein sequence ID" value="QHI73449.1"/>
    <property type="molecule type" value="Genomic_DNA"/>
</dbReference>
<dbReference type="AlphaFoldDB" id="A0A6P1MFF9"/>
<gene>
    <name evidence="1" type="ORF">Ami3637_14645</name>
</gene>
<dbReference type="RefSeq" id="WP_162363214.1">
    <property type="nucleotide sequence ID" value="NZ_CP047591.1"/>
</dbReference>
<dbReference type="KEGG" id="amic:Ami3637_14645"/>
<proteinExistence type="predicted"/>
<name>A0A6P1MFF9_9FIRM</name>
<organism evidence="1 2">
    <name type="scientific">Aminipila terrae</name>
    <dbReference type="NCBI Taxonomy" id="2697030"/>
    <lineage>
        <taxon>Bacteria</taxon>
        <taxon>Bacillati</taxon>
        <taxon>Bacillota</taxon>
        <taxon>Clostridia</taxon>
        <taxon>Peptostreptococcales</taxon>
        <taxon>Anaerovoracaceae</taxon>
        <taxon>Aminipila</taxon>
    </lineage>
</organism>
<accession>A0A6P1MFF9</accession>
<reference evidence="1 2" key="1">
    <citation type="submission" date="2020-01" db="EMBL/GenBank/DDBJ databases">
        <title>Genomic analysis of Aminipila sp. CBA3637.</title>
        <authorList>
            <person name="Kim Y.B."/>
            <person name="Roh S.W."/>
        </authorList>
    </citation>
    <scope>NUCLEOTIDE SEQUENCE [LARGE SCALE GENOMIC DNA]</scope>
    <source>
        <strain evidence="1 2">CBA3637</strain>
    </source>
</reference>
<evidence type="ECO:0000313" key="2">
    <source>
        <dbReference type="Proteomes" id="UP000463883"/>
    </source>
</evidence>
<evidence type="ECO:0000313" key="1">
    <source>
        <dbReference type="EMBL" id="QHI73449.1"/>
    </source>
</evidence>